<dbReference type="Proteomes" id="UP000009045">
    <property type="component" value="Chromosome"/>
</dbReference>
<name>F7X1C9_SINMM</name>
<evidence type="ECO:0000313" key="2">
    <source>
        <dbReference type="Proteomes" id="UP000009045"/>
    </source>
</evidence>
<evidence type="ECO:0000313" key="1">
    <source>
        <dbReference type="EMBL" id="AEH78105.1"/>
    </source>
</evidence>
<dbReference type="HOGENOM" id="CLU_3157841_0_0_5"/>
<dbReference type="AlphaFoldDB" id="F7X1C9"/>
<dbReference type="EMBL" id="CP001830">
    <property type="protein sequence ID" value="AEH78105.1"/>
    <property type="molecule type" value="Genomic_DNA"/>
</dbReference>
<accession>F7X1C9</accession>
<sequence length="48" mass="5209">MLGLTPRLAFKPVLGYGPRVRADTLGGNADEAARRLQVFPPLTDELSK</sequence>
<reference evidence="1 2" key="1">
    <citation type="journal article" date="2011" name="J. Biotechnol.">
        <title>The complete genome sequence of the dominant Sinorhizobium meliloti field isolate SM11 extends the S. meliloti pan-genome.</title>
        <authorList>
            <person name="Schneiker-Bekel S."/>
            <person name="Wibberg D."/>
            <person name="Bekel T."/>
            <person name="Blom J."/>
            <person name="Linke B."/>
            <person name="Neuweger H."/>
            <person name="Stiens M."/>
            <person name="Vorholter F.J."/>
            <person name="Weidner S."/>
            <person name="Goesmann A."/>
            <person name="Puhler A."/>
            <person name="Schluter A."/>
        </authorList>
    </citation>
    <scope>NUCLEOTIDE SEQUENCE [LARGE SCALE GENOMIC DNA]</scope>
    <source>
        <strain evidence="1 2">SM11</strain>
    </source>
</reference>
<proteinExistence type="predicted"/>
<gene>
    <name evidence="1" type="ordered locus">SM11_chr0827</name>
</gene>
<protein>
    <submittedName>
        <fullName evidence="1">Uncharacterized protein</fullName>
    </submittedName>
</protein>
<dbReference type="KEGG" id="smx:SM11_chr0827"/>
<organism evidence="1 2">
    <name type="scientific">Sinorhizobium meliloti (strain SM11)</name>
    <dbReference type="NCBI Taxonomy" id="707241"/>
    <lineage>
        <taxon>Bacteria</taxon>
        <taxon>Pseudomonadati</taxon>
        <taxon>Pseudomonadota</taxon>
        <taxon>Alphaproteobacteria</taxon>
        <taxon>Hyphomicrobiales</taxon>
        <taxon>Rhizobiaceae</taxon>
        <taxon>Sinorhizobium/Ensifer group</taxon>
        <taxon>Sinorhizobium</taxon>
    </lineage>
</organism>